<protein>
    <recommendedName>
        <fullName evidence="3">HIT domain-containing protein</fullName>
    </recommendedName>
</protein>
<feature type="short sequence motif" description="Histidine triad motif" evidence="1">
    <location>
        <begin position="85"/>
        <end position="89"/>
    </location>
</feature>
<dbReference type="EMBL" id="JBHFFA010000001">
    <property type="protein sequence ID" value="KAL2653303.1"/>
    <property type="molecule type" value="Genomic_DNA"/>
</dbReference>
<feature type="domain" description="HIT" evidence="3">
    <location>
        <begin position="75"/>
        <end position="100"/>
    </location>
</feature>
<keyword evidence="5" id="KW-1185">Reference proteome</keyword>
<sequence length="152" mass="17816">MTTVSVDGEPEKYNFGQWKIDVREVFLITEHCYCFVNLRPVVPGHILYQILLAEFKFSMLPQLVKSAGEFNAAADGPEAGQTVPHVHVHVLPRKKNDFENNDEIYDELDKKEKELNEELKKEQKHLDLDEERKDRTREEMFEEAARLRALFI</sequence>
<accession>A0ABD1ZPB5</accession>
<comment type="caution">
    <text evidence="4">The sequence shown here is derived from an EMBL/GenBank/DDBJ whole genome shotgun (WGS) entry which is preliminary data.</text>
</comment>
<dbReference type="Proteomes" id="UP001605036">
    <property type="component" value="Unassembled WGS sequence"/>
</dbReference>
<dbReference type="SUPFAM" id="SSF54197">
    <property type="entry name" value="HIT-like"/>
    <property type="match status" value="1"/>
</dbReference>
<evidence type="ECO:0000313" key="4">
    <source>
        <dbReference type="EMBL" id="KAL2653303.1"/>
    </source>
</evidence>
<gene>
    <name evidence="4" type="ORF">R1flu_021431</name>
</gene>
<dbReference type="AlphaFoldDB" id="A0ABD1ZPB5"/>
<evidence type="ECO:0000256" key="1">
    <source>
        <dbReference type="PROSITE-ProRule" id="PRU00464"/>
    </source>
</evidence>
<evidence type="ECO:0000313" key="5">
    <source>
        <dbReference type="Proteomes" id="UP001605036"/>
    </source>
</evidence>
<dbReference type="InterPro" id="IPR011146">
    <property type="entry name" value="HIT-like"/>
</dbReference>
<dbReference type="PROSITE" id="PS51084">
    <property type="entry name" value="HIT_2"/>
    <property type="match status" value="1"/>
</dbReference>
<dbReference type="Gene3D" id="3.30.428.10">
    <property type="entry name" value="HIT-like"/>
    <property type="match status" value="2"/>
</dbReference>
<reference evidence="4 5" key="1">
    <citation type="submission" date="2024-09" db="EMBL/GenBank/DDBJ databases">
        <title>Chromosome-scale assembly of Riccia fluitans.</title>
        <authorList>
            <person name="Paukszto L."/>
            <person name="Sawicki J."/>
            <person name="Karawczyk K."/>
            <person name="Piernik-Szablinska J."/>
            <person name="Szczecinska M."/>
            <person name="Mazdziarz M."/>
        </authorList>
    </citation>
    <scope>NUCLEOTIDE SEQUENCE [LARGE SCALE GENOMIC DNA]</scope>
    <source>
        <strain evidence="4">Rf_01</strain>
        <tissue evidence="4">Aerial parts of the thallus</tissue>
    </source>
</reference>
<dbReference type="Pfam" id="PF01230">
    <property type="entry name" value="HIT"/>
    <property type="match status" value="1"/>
</dbReference>
<dbReference type="InterPro" id="IPR036265">
    <property type="entry name" value="HIT-like_sf"/>
</dbReference>
<dbReference type="GO" id="GO:0047627">
    <property type="term" value="F:adenylylsulfatase activity"/>
    <property type="evidence" value="ECO:0007669"/>
    <property type="project" value="UniProtKB-ARBA"/>
</dbReference>
<evidence type="ECO:0000256" key="2">
    <source>
        <dbReference type="SAM" id="Coils"/>
    </source>
</evidence>
<name>A0ABD1ZPB5_9MARC</name>
<dbReference type="PANTHER" id="PTHR46243:SF1">
    <property type="entry name" value="BIS(5'-ADENOSYL)-TRIPHOSPHATASE"/>
    <property type="match status" value="1"/>
</dbReference>
<organism evidence="4 5">
    <name type="scientific">Riccia fluitans</name>
    <dbReference type="NCBI Taxonomy" id="41844"/>
    <lineage>
        <taxon>Eukaryota</taxon>
        <taxon>Viridiplantae</taxon>
        <taxon>Streptophyta</taxon>
        <taxon>Embryophyta</taxon>
        <taxon>Marchantiophyta</taxon>
        <taxon>Marchantiopsida</taxon>
        <taxon>Marchantiidae</taxon>
        <taxon>Marchantiales</taxon>
        <taxon>Ricciaceae</taxon>
        <taxon>Riccia</taxon>
    </lineage>
</organism>
<dbReference type="PANTHER" id="PTHR46243">
    <property type="entry name" value="BIS(5'-ADENOSYL)-TRIPHOSPHATASE"/>
    <property type="match status" value="1"/>
</dbReference>
<evidence type="ECO:0000259" key="3">
    <source>
        <dbReference type="PROSITE" id="PS51084"/>
    </source>
</evidence>
<dbReference type="InterPro" id="IPR051884">
    <property type="entry name" value="Bis(5'-adenosyl)-TPase_reg"/>
</dbReference>
<keyword evidence="2" id="KW-0175">Coiled coil</keyword>
<proteinExistence type="predicted"/>
<feature type="coiled-coil region" evidence="2">
    <location>
        <begin position="98"/>
        <end position="139"/>
    </location>
</feature>